<accession>A0A5C5V0A3</accession>
<name>A0A5C5V0A3_9BACT</name>
<sequence>MLKTDSDVRGIKRFNTELGKTDKELDEITKGFKGAAGQARKLAEQAEPMKRVTRQMATLAKHVKAGRLSMEDAEKLAGKYQRQLDRVSTSGQKAVGPGMAGNITSLVGGYVSLAGAVGTVTKALTEMEQQAQEAADATFAGLGSIGELQQISNGDPKQFQKNLGFARSLVARGVFSEIGAASDATFSLGSAGFSDAEKEFLASLAEKKIVKSEGLVGFGGALRKAQGLYGGKVGVEGTTDRILATSAATQANATQTALATSQFAAASQELGFSGDAALAGLVLVEEKAKNIDEAATQMANLLDAIDQRKLGKGTFKETIAGIQAQVDAGAGAFDVLGNKRAVKGFRAISSQIGEFDAQVSAISGSGGASLRADVLGSDPIARAAALRESATGRATAARDSLTSEPELLMDAVIAEKRAYRLSQGREAAATFLGWGDRWSDWTGSESIAMARAIGAGMLTPATEQAAAAYLLNSVEQVPNGTSLEYLRRIAEGVEKGGGAGRQE</sequence>
<evidence type="ECO:0008006" key="3">
    <source>
        <dbReference type="Google" id="ProtNLM"/>
    </source>
</evidence>
<proteinExistence type="predicted"/>
<keyword evidence="2" id="KW-1185">Reference proteome</keyword>
<evidence type="ECO:0000313" key="2">
    <source>
        <dbReference type="Proteomes" id="UP000316714"/>
    </source>
</evidence>
<dbReference type="AlphaFoldDB" id="A0A5C5V0A3"/>
<dbReference type="RefSeq" id="WP_146568343.1">
    <property type="nucleotide sequence ID" value="NZ_SIHJ01000004.1"/>
</dbReference>
<comment type="caution">
    <text evidence="1">The sequence shown here is derived from an EMBL/GenBank/DDBJ whole genome shotgun (WGS) entry which is preliminary data.</text>
</comment>
<evidence type="ECO:0000313" key="1">
    <source>
        <dbReference type="EMBL" id="TWT31155.1"/>
    </source>
</evidence>
<reference evidence="1 2" key="1">
    <citation type="submission" date="2019-02" db="EMBL/GenBank/DDBJ databases">
        <title>Deep-cultivation of Planctomycetes and their phenomic and genomic characterization uncovers novel biology.</title>
        <authorList>
            <person name="Wiegand S."/>
            <person name="Jogler M."/>
            <person name="Boedeker C."/>
            <person name="Pinto D."/>
            <person name="Vollmers J."/>
            <person name="Rivas-Marin E."/>
            <person name="Kohn T."/>
            <person name="Peeters S.H."/>
            <person name="Heuer A."/>
            <person name="Rast P."/>
            <person name="Oberbeckmann S."/>
            <person name="Bunk B."/>
            <person name="Jeske O."/>
            <person name="Meyerdierks A."/>
            <person name="Storesund J.E."/>
            <person name="Kallscheuer N."/>
            <person name="Luecker S."/>
            <person name="Lage O.M."/>
            <person name="Pohl T."/>
            <person name="Merkel B.J."/>
            <person name="Hornburger P."/>
            <person name="Mueller R.-W."/>
            <person name="Bruemmer F."/>
            <person name="Labrenz M."/>
            <person name="Spormann A.M."/>
            <person name="Op Den Camp H."/>
            <person name="Overmann J."/>
            <person name="Amann R."/>
            <person name="Jetten M.S.M."/>
            <person name="Mascher T."/>
            <person name="Medema M.H."/>
            <person name="Devos D.P."/>
            <person name="Kaster A.-K."/>
            <person name="Ovreas L."/>
            <person name="Rohde M."/>
            <person name="Galperin M.Y."/>
            <person name="Jogler C."/>
        </authorList>
    </citation>
    <scope>NUCLEOTIDE SEQUENCE [LARGE SCALE GENOMIC DNA]</scope>
    <source>
        <strain evidence="1 2">KOR34</strain>
    </source>
</reference>
<dbReference type="EMBL" id="SIHJ01000004">
    <property type="protein sequence ID" value="TWT31155.1"/>
    <property type="molecule type" value="Genomic_DNA"/>
</dbReference>
<protein>
    <recommendedName>
        <fullName evidence="3">Phage-related minor tail protein</fullName>
    </recommendedName>
</protein>
<gene>
    <name evidence="1" type="ORF">KOR34_45310</name>
</gene>
<dbReference type="Proteomes" id="UP000316714">
    <property type="component" value="Unassembled WGS sequence"/>
</dbReference>
<organism evidence="1 2">
    <name type="scientific">Posidoniimonas corsicana</name>
    <dbReference type="NCBI Taxonomy" id="1938618"/>
    <lineage>
        <taxon>Bacteria</taxon>
        <taxon>Pseudomonadati</taxon>
        <taxon>Planctomycetota</taxon>
        <taxon>Planctomycetia</taxon>
        <taxon>Pirellulales</taxon>
        <taxon>Lacipirellulaceae</taxon>
        <taxon>Posidoniimonas</taxon>
    </lineage>
</organism>